<dbReference type="GO" id="GO:0004222">
    <property type="term" value="F:metalloendopeptidase activity"/>
    <property type="evidence" value="ECO:0007669"/>
    <property type="project" value="TreeGrafter"/>
</dbReference>
<dbReference type="InterPro" id="IPR016047">
    <property type="entry name" value="M23ase_b-sheet_dom"/>
</dbReference>
<dbReference type="Gene3D" id="6.10.250.3150">
    <property type="match status" value="1"/>
</dbReference>
<comment type="caution">
    <text evidence="4">The sequence shown here is derived from an EMBL/GenBank/DDBJ whole genome shotgun (WGS) entry which is preliminary data.</text>
</comment>
<dbReference type="InterPro" id="IPR050570">
    <property type="entry name" value="Cell_wall_metabolism_enzyme"/>
</dbReference>
<evidence type="ECO:0000313" key="5">
    <source>
        <dbReference type="Proteomes" id="UP000178911"/>
    </source>
</evidence>
<dbReference type="PANTHER" id="PTHR21666">
    <property type="entry name" value="PEPTIDASE-RELATED"/>
    <property type="match status" value="1"/>
</dbReference>
<dbReference type="AlphaFoldDB" id="A0A1F8GEZ6"/>
<reference evidence="4 5" key="1">
    <citation type="journal article" date="2016" name="Nat. Commun.">
        <title>Thousands of microbial genomes shed light on interconnected biogeochemical processes in an aquifer system.</title>
        <authorList>
            <person name="Anantharaman K."/>
            <person name="Brown C.T."/>
            <person name="Hug L.A."/>
            <person name="Sharon I."/>
            <person name="Castelle C.J."/>
            <person name="Probst A.J."/>
            <person name="Thomas B.C."/>
            <person name="Singh A."/>
            <person name="Wilkins M.J."/>
            <person name="Karaoz U."/>
            <person name="Brodie E.L."/>
            <person name="Williams K.H."/>
            <person name="Hubbard S.S."/>
            <person name="Banfield J.F."/>
        </authorList>
    </citation>
    <scope>NUCLEOTIDE SEQUENCE [LARGE SCALE GENOMIC DNA]</scope>
</reference>
<dbReference type="EMBL" id="MGKJ01000020">
    <property type="protein sequence ID" value="OGN23296.1"/>
    <property type="molecule type" value="Genomic_DNA"/>
</dbReference>
<feature type="chain" id="PRO_5009535597" description="M23ase beta-sheet core domain-containing protein" evidence="2">
    <location>
        <begin position="24"/>
        <end position="415"/>
    </location>
</feature>
<evidence type="ECO:0000256" key="1">
    <source>
        <dbReference type="SAM" id="Coils"/>
    </source>
</evidence>
<evidence type="ECO:0000313" key="4">
    <source>
        <dbReference type="EMBL" id="OGN23296.1"/>
    </source>
</evidence>
<feature type="coiled-coil region" evidence="1">
    <location>
        <begin position="23"/>
        <end position="85"/>
    </location>
</feature>
<evidence type="ECO:0000256" key="2">
    <source>
        <dbReference type="SAM" id="SignalP"/>
    </source>
</evidence>
<dbReference type="Pfam" id="PF01551">
    <property type="entry name" value="Peptidase_M23"/>
    <property type="match status" value="1"/>
</dbReference>
<feature type="domain" description="M23ase beta-sheet core" evidence="3">
    <location>
        <begin position="299"/>
        <end position="388"/>
    </location>
</feature>
<feature type="coiled-coil region" evidence="1">
    <location>
        <begin position="160"/>
        <end position="187"/>
    </location>
</feature>
<gene>
    <name evidence="4" type="ORF">A3A13_04200</name>
</gene>
<accession>A0A1F8GEZ6</accession>
<dbReference type="CDD" id="cd12797">
    <property type="entry name" value="M23_peptidase"/>
    <property type="match status" value="1"/>
</dbReference>
<organism evidence="4 5">
    <name type="scientific">Candidatus Yanofskybacteria bacterium RIFCSPLOWO2_01_FULL_43_22</name>
    <dbReference type="NCBI Taxonomy" id="1802695"/>
    <lineage>
        <taxon>Bacteria</taxon>
        <taxon>Candidatus Yanofskyibacteriota</taxon>
    </lineage>
</organism>
<dbReference type="Gene3D" id="2.70.70.10">
    <property type="entry name" value="Glucose Permease (Domain IIA)"/>
    <property type="match status" value="1"/>
</dbReference>
<dbReference type="PANTHER" id="PTHR21666:SF270">
    <property type="entry name" value="MUREIN HYDROLASE ACTIVATOR ENVC"/>
    <property type="match status" value="1"/>
</dbReference>
<dbReference type="SUPFAM" id="SSF51261">
    <property type="entry name" value="Duplicated hybrid motif"/>
    <property type="match status" value="1"/>
</dbReference>
<keyword evidence="2" id="KW-0732">Signal</keyword>
<evidence type="ECO:0000259" key="3">
    <source>
        <dbReference type="Pfam" id="PF01551"/>
    </source>
</evidence>
<sequence length="415" mass="47142">MRRLLFLLILLSTFYFLSSIAVAQTDDERIAELQNEIERLEQQAKLYRQNIASEHSKADSLNKEISILQNQINNLKTQINITARKIDGTLLEINNVTNEISVTQGRIEYQKSAIGELLLEVYKQDRESLFVAVMKNANISDFLNRIQQTANVGESLLTLVGDLRDTKDAYENQKSALEGKKKEFENLNYKRVTQRSSLEGTQKEKDSLLKTTKGKEAEYKKLLEEVEIKQSLFFTEMKELETKIIQGGLYILRVEAKNLPKKGIKLFQWPEDDYRITQGYGCTSYARCGSRRGPYGGAIHNGIDMASGYGSPIKVIGDGEVIANGTNDGWGNWVAVKHPPYDLVSIYGHMSAFEFVRVGTQVRTGDIIGYEGNTGFSTGSHVHLSLYKEFFTYINEKNGQLYFNYNNTVNPRDYL</sequence>
<proteinExistence type="predicted"/>
<protein>
    <recommendedName>
        <fullName evidence="3">M23ase beta-sheet core domain-containing protein</fullName>
    </recommendedName>
</protein>
<dbReference type="InterPro" id="IPR011055">
    <property type="entry name" value="Dup_hybrid_motif"/>
</dbReference>
<dbReference type="Proteomes" id="UP000178911">
    <property type="component" value="Unassembled WGS sequence"/>
</dbReference>
<dbReference type="STRING" id="1802695.A3A13_04200"/>
<feature type="signal peptide" evidence="2">
    <location>
        <begin position="1"/>
        <end position="23"/>
    </location>
</feature>
<keyword evidence="1" id="KW-0175">Coiled coil</keyword>
<name>A0A1F8GEZ6_9BACT</name>